<dbReference type="InterPro" id="IPR011009">
    <property type="entry name" value="Kinase-like_dom_sf"/>
</dbReference>
<dbReference type="Gene3D" id="1.10.510.10">
    <property type="entry name" value="Transferase(Phosphotransferase) domain 1"/>
    <property type="match status" value="1"/>
</dbReference>
<dbReference type="AlphaFoldDB" id="A0A813L1C0"/>
<keyword evidence="4" id="KW-0418">Kinase</keyword>
<keyword evidence="1" id="KW-0723">Serine/threonine-protein kinase</keyword>
<dbReference type="SMART" id="SM00220">
    <property type="entry name" value="S_TKc"/>
    <property type="match status" value="1"/>
</dbReference>
<dbReference type="GO" id="GO:0005524">
    <property type="term" value="F:ATP binding"/>
    <property type="evidence" value="ECO:0007669"/>
    <property type="project" value="UniProtKB-KW"/>
</dbReference>
<evidence type="ECO:0000256" key="1">
    <source>
        <dbReference type="ARBA" id="ARBA00022527"/>
    </source>
</evidence>
<dbReference type="Proteomes" id="UP000626109">
    <property type="component" value="Unassembled WGS sequence"/>
</dbReference>
<dbReference type="InterPro" id="IPR000719">
    <property type="entry name" value="Prot_kinase_dom"/>
</dbReference>
<sequence length="161" mass="17793">LARSVSPDRRDLSGPKLTEYVVTRWYRAPEVMLLSAEYGASIDVWAVGCTLAETITRTALFKGKDTLDQVGQIFKVLGMPASTELQWLSKSSAALRFINRFADQKGQPLGSLMPQASPDALDAVQQMLQLDPSRRPSAKECMRLPLFASIHQPSDELEVAE</sequence>
<comment type="caution">
    <text evidence="7">The sequence shown here is derived from an EMBL/GenBank/DDBJ whole genome shotgun (WGS) entry which is preliminary data.</text>
</comment>
<evidence type="ECO:0000256" key="3">
    <source>
        <dbReference type="ARBA" id="ARBA00022741"/>
    </source>
</evidence>
<evidence type="ECO:0000259" key="6">
    <source>
        <dbReference type="PROSITE" id="PS50011"/>
    </source>
</evidence>
<dbReference type="PROSITE" id="PS50011">
    <property type="entry name" value="PROTEIN_KINASE_DOM"/>
    <property type="match status" value="1"/>
</dbReference>
<keyword evidence="5" id="KW-0067">ATP-binding</keyword>
<evidence type="ECO:0000256" key="5">
    <source>
        <dbReference type="ARBA" id="ARBA00022840"/>
    </source>
</evidence>
<dbReference type="FunFam" id="1.10.510.10:FF:000624">
    <property type="entry name" value="Mitogen-activated protein kinase"/>
    <property type="match status" value="1"/>
</dbReference>
<proteinExistence type="predicted"/>
<keyword evidence="2" id="KW-0808">Transferase</keyword>
<organism evidence="7 8">
    <name type="scientific">Polarella glacialis</name>
    <name type="common">Dinoflagellate</name>
    <dbReference type="NCBI Taxonomy" id="89957"/>
    <lineage>
        <taxon>Eukaryota</taxon>
        <taxon>Sar</taxon>
        <taxon>Alveolata</taxon>
        <taxon>Dinophyceae</taxon>
        <taxon>Suessiales</taxon>
        <taxon>Suessiaceae</taxon>
        <taxon>Polarella</taxon>
    </lineage>
</organism>
<dbReference type="SUPFAM" id="SSF56112">
    <property type="entry name" value="Protein kinase-like (PK-like)"/>
    <property type="match status" value="1"/>
</dbReference>
<gene>
    <name evidence="7" type="ORF">PGLA2088_LOCUS39403</name>
</gene>
<evidence type="ECO:0000313" key="8">
    <source>
        <dbReference type="Proteomes" id="UP000626109"/>
    </source>
</evidence>
<dbReference type="Pfam" id="PF00069">
    <property type="entry name" value="Pkinase"/>
    <property type="match status" value="1"/>
</dbReference>
<feature type="non-terminal residue" evidence="7">
    <location>
        <position position="161"/>
    </location>
</feature>
<accession>A0A813L1C0</accession>
<reference evidence="7" key="1">
    <citation type="submission" date="2021-02" db="EMBL/GenBank/DDBJ databases">
        <authorList>
            <person name="Dougan E. K."/>
            <person name="Rhodes N."/>
            <person name="Thang M."/>
            <person name="Chan C."/>
        </authorList>
    </citation>
    <scope>NUCLEOTIDE SEQUENCE</scope>
</reference>
<protein>
    <recommendedName>
        <fullName evidence="6">Protein kinase domain-containing protein</fullName>
    </recommendedName>
</protein>
<dbReference type="PANTHER" id="PTHR24055">
    <property type="entry name" value="MITOGEN-ACTIVATED PROTEIN KINASE"/>
    <property type="match status" value="1"/>
</dbReference>
<name>A0A813L1C0_POLGL</name>
<keyword evidence="3" id="KW-0547">Nucleotide-binding</keyword>
<dbReference type="EMBL" id="CAJNNW010033104">
    <property type="protein sequence ID" value="CAE8717128.1"/>
    <property type="molecule type" value="Genomic_DNA"/>
</dbReference>
<evidence type="ECO:0000256" key="4">
    <source>
        <dbReference type="ARBA" id="ARBA00022777"/>
    </source>
</evidence>
<evidence type="ECO:0000256" key="2">
    <source>
        <dbReference type="ARBA" id="ARBA00022679"/>
    </source>
</evidence>
<dbReference type="InterPro" id="IPR050117">
    <property type="entry name" value="MAPK"/>
</dbReference>
<feature type="domain" description="Protein kinase" evidence="6">
    <location>
        <begin position="1"/>
        <end position="147"/>
    </location>
</feature>
<evidence type="ECO:0000313" key="7">
    <source>
        <dbReference type="EMBL" id="CAE8717128.1"/>
    </source>
</evidence>
<feature type="non-terminal residue" evidence="7">
    <location>
        <position position="1"/>
    </location>
</feature>
<dbReference type="GO" id="GO:0004674">
    <property type="term" value="F:protein serine/threonine kinase activity"/>
    <property type="evidence" value="ECO:0007669"/>
    <property type="project" value="UniProtKB-KW"/>
</dbReference>